<dbReference type="KEGG" id="ccro:CMC5_075830"/>
<dbReference type="PATRIC" id="fig|52.7.peg.8339"/>
<name>A0A0K1ER76_CHOCO</name>
<evidence type="ECO:0000256" key="8">
    <source>
        <dbReference type="ARBA" id="ARBA00049235"/>
    </source>
</evidence>
<evidence type="ECO:0000256" key="4">
    <source>
        <dbReference type="ARBA" id="ARBA00012504"/>
    </source>
</evidence>
<dbReference type="GO" id="GO:0008654">
    <property type="term" value="P:phospholipid biosynthetic process"/>
    <property type="evidence" value="ECO:0007669"/>
    <property type="project" value="InterPro"/>
</dbReference>
<evidence type="ECO:0000256" key="5">
    <source>
        <dbReference type="ARBA" id="ARBA00013268"/>
    </source>
</evidence>
<dbReference type="AlphaFoldDB" id="A0A0K1ER76"/>
<keyword evidence="10" id="KW-0472">Membrane</keyword>
<keyword evidence="7 9" id="KW-0808">Transferase</keyword>
<comment type="similarity">
    <text evidence="9">Belongs to the CDP-alcohol phosphatidyltransferase class-I family.</text>
</comment>
<dbReference type="InterPro" id="IPR043130">
    <property type="entry name" value="CDP-OH_PTrfase_TM_dom"/>
</dbReference>
<proteinExistence type="inferred from homology"/>
<keyword evidence="10" id="KW-0812">Transmembrane</keyword>
<dbReference type="Gene3D" id="1.20.120.1760">
    <property type="match status" value="1"/>
</dbReference>
<evidence type="ECO:0000313" key="11">
    <source>
        <dbReference type="EMBL" id="AKT43351.1"/>
    </source>
</evidence>
<comment type="similarity">
    <text evidence="2">In the C-terminal section; belongs to the CDP-alcohol phosphatidyltransferase class-I family.</text>
</comment>
<dbReference type="PROSITE" id="PS00379">
    <property type="entry name" value="CDP_ALCOHOL_P_TRANSF"/>
    <property type="match status" value="1"/>
</dbReference>
<dbReference type="InterPro" id="IPR029044">
    <property type="entry name" value="Nucleotide-diphossugar_trans"/>
</dbReference>
<organism evidence="11 12">
    <name type="scientific">Chondromyces crocatus</name>
    <dbReference type="NCBI Taxonomy" id="52"/>
    <lineage>
        <taxon>Bacteria</taxon>
        <taxon>Pseudomonadati</taxon>
        <taxon>Myxococcota</taxon>
        <taxon>Polyangia</taxon>
        <taxon>Polyangiales</taxon>
        <taxon>Polyangiaceae</taxon>
        <taxon>Chondromyces</taxon>
    </lineage>
</organism>
<dbReference type="InterPro" id="IPR000462">
    <property type="entry name" value="CDP-OH_P_trans"/>
</dbReference>
<dbReference type="InterPro" id="IPR048254">
    <property type="entry name" value="CDP_ALCOHOL_P_TRANSF_CS"/>
</dbReference>
<evidence type="ECO:0000256" key="7">
    <source>
        <dbReference type="ARBA" id="ARBA00022679"/>
    </source>
</evidence>
<comment type="catalytic activity">
    <reaction evidence="8">
        <text>CDP-1L-myo-inositol + 1D-myo-inositol 3-phosphate = bis(1L-myo-inositol) 3,1'-phosphate 1-phosphate + CMP + H(+)</text>
        <dbReference type="Rhea" id="RHEA:31327"/>
        <dbReference type="ChEBI" id="CHEBI:15378"/>
        <dbReference type="ChEBI" id="CHEBI:58401"/>
        <dbReference type="ChEBI" id="CHEBI:60377"/>
        <dbReference type="ChEBI" id="CHEBI:62573"/>
        <dbReference type="ChEBI" id="CHEBI:62576"/>
        <dbReference type="EC" id="2.7.8.34"/>
    </reaction>
</comment>
<dbReference type="EC" id="2.7.7.74" evidence="4"/>
<dbReference type="EMBL" id="CP012159">
    <property type="protein sequence ID" value="AKT43351.1"/>
    <property type="molecule type" value="Genomic_DNA"/>
</dbReference>
<evidence type="ECO:0000256" key="9">
    <source>
        <dbReference type="RuleBase" id="RU003750"/>
    </source>
</evidence>
<dbReference type="EC" id="2.7.8.34" evidence="5"/>
<sequence>MVLASPAPEGQLQTLVAGVPLVLRAALALEGAGASRIFLVVSAEDASSAANLAKDPRLGVQVSVITAASWEAGVAQVCEGAAGPLLITSAHMVADPAIYRRLMETSLNKRDAAAACRNGRALGPLFVTPALGSQLFHESTTVVSSDDATSSASFAAAVDALIASGKAISMDVGARWAVRVDTTEGRRLAEDALLEACRKPVDGLVARYINRPVSLAVSRRLAGVGITPNAVTLATLAIALGGAVVASRGGYGPMLLGAVCLQVSSVLDGVDGELARLRFQGSPLGQWLDTVSDDLSTLAFYGGITIGLLRGSASSGEALLSTESVIACGVVAMVTLALTSAQYYAELWRLGAGDFYALEWDFAETGGGLRTRVVRLARLLLKRDLFTLLYLVLALAGALPIALLLGAAGHSVTLAAATARTLRRRPAS</sequence>
<dbReference type="Pfam" id="PF01066">
    <property type="entry name" value="CDP-OH_P_transf"/>
    <property type="match status" value="1"/>
</dbReference>
<evidence type="ECO:0000256" key="10">
    <source>
        <dbReference type="SAM" id="Phobius"/>
    </source>
</evidence>
<feature type="transmembrane region" description="Helical" evidence="10">
    <location>
        <begin position="388"/>
        <end position="417"/>
    </location>
</feature>
<evidence type="ECO:0000256" key="1">
    <source>
        <dbReference type="ARBA" id="ARBA00000729"/>
    </source>
</evidence>
<dbReference type="Gene3D" id="3.90.550.10">
    <property type="entry name" value="Spore Coat Polysaccharide Biosynthesis Protein SpsA, Chain A"/>
    <property type="match status" value="1"/>
</dbReference>
<dbReference type="Proteomes" id="UP000067626">
    <property type="component" value="Chromosome"/>
</dbReference>
<dbReference type="GO" id="GO:0016020">
    <property type="term" value="C:membrane"/>
    <property type="evidence" value="ECO:0007669"/>
    <property type="project" value="InterPro"/>
</dbReference>
<evidence type="ECO:0000256" key="6">
    <source>
        <dbReference type="ARBA" id="ARBA00018322"/>
    </source>
</evidence>
<dbReference type="SUPFAM" id="SSF53448">
    <property type="entry name" value="Nucleotide-diphospho-sugar transferases"/>
    <property type="match status" value="1"/>
</dbReference>
<evidence type="ECO:0000256" key="2">
    <source>
        <dbReference type="ARBA" id="ARBA00006982"/>
    </source>
</evidence>
<protein>
    <recommendedName>
        <fullName evidence="6">Bifunctional IPC transferase and DIPP synthase</fullName>
        <ecNumber evidence="4">2.7.7.74</ecNumber>
        <ecNumber evidence="5">2.7.8.34</ecNumber>
    </recommendedName>
</protein>
<dbReference type="STRING" id="52.CMC5_075830"/>
<evidence type="ECO:0000256" key="3">
    <source>
        <dbReference type="ARBA" id="ARBA00007897"/>
    </source>
</evidence>
<accession>A0A0K1ER76</accession>
<gene>
    <name evidence="11" type="ORF">CMC5_075830</name>
</gene>
<dbReference type="OrthoDB" id="9767918at2"/>
<comment type="catalytic activity">
    <reaction evidence="1">
        <text>1D-myo-inositol 3-phosphate + CTP + H(+) = CDP-1L-myo-inositol + diphosphate</text>
        <dbReference type="Rhea" id="RHEA:30647"/>
        <dbReference type="ChEBI" id="CHEBI:15378"/>
        <dbReference type="ChEBI" id="CHEBI:33019"/>
        <dbReference type="ChEBI" id="CHEBI:37563"/>
        <dbReference type="ChEBI" id="CHEBI:58401"/>
        <dbReference type="ChEBI" id="CHEBI:62573"/>
        <dbReference type="EC" id="2.7.7.74"/>
    </reaction>
</comment>
<evidence type="ECO:0000313" key="12">
    <source>
        <dbReference type="Proteomes" id="UP000067626"/>
    </source>
</evidence>
<keyword evidence="10" id="KW-1133">Transmembrane helix</keyword>
<dbReference type="RefSeq" id="WP_050434834.1">
    <property type="nucleotide sequence ID" value="NZ_CP012159.1"/>
</dbReference>
<comment type="similarity">
    <text evidence="3">In the N-terminal section; belongs to the MobA family.</text>
</comment>
<reference evidence="11 12" key="1">
    <citation type="submission" date="2015-07" db="EMBL/GenBank/DDBJ databases">
        <title>Genome analysis of myxobacterium Chondromyces crocatus Cm c5 reveals a high potential for natural compound synthesis and the genetic basis for the loss of fruiting body formation.</title>
        <authorList>
            <person name="Zaburannyi N."/>
            <person name="Bunk B."/>
            <person name="Maier J."/>
            <person name="Overmann J."/>
            <person name="Mueller R."/>
        </authorList>
    </citation>
    <scope>NUCLEOTIDE SEQUENCE [LARGE SCALE GENOMIC DNA]</scope>
    <source>
        <strain evidence="11 12">Cm c5</strain>
    </source>
</reference>
<dbReference type="GO" id="GO:0016780">
    <property type="term" value="F:phosphotransferase activity, for other substituted phosphate groups"/>
    <property type="evidence" value="ECO:0007669"/>
    <property type="project" value="InterPro"/>
</dbReference>
<keyword evidence="12" id="KW-1185">Reference proteome</keyword>